<keyword evidence="3" id="KW-0804">Transcription</keyword>
<dbReference type="PANTHER" id="PTHR42756:SF1">
    <property type="entry name" value="TRANSCRIPTIONAL REPRESSOR OF EMRAB OPERON"/>
    <property type="match status" value="1"/>
</dbReference>
<dbReference type="HOGENOM" id="CLU_083287_29_1_9"/>
<keyword evidence="6" id="KW-1185">Reference proteome</keyword>
<dbReference type="SMART" id="SM00347">
    <property type="entry name" value="HTH_MARR"/>
    <property type="match status" value="1"/>
</dbReference>
<name>D1PS81_9FIRM</name>
<dbReference type="OrthoDB" id="384891at2"/>
<dbReference type="Gene3D" id="1.10.10.10">
    <property type="entry name" value="Winged helix-like DNA-binding domain superfamily/Winged helix DNA-binding domain"/>
    <property type="match status" value="1"/>
</dbReference>
<gene>
    <name evidence="5" type="ORF">SUBVAR_07264</name>
</gene>
<dbReference type="PROSITE" id="PS50995">
    <property type="entry name" value="HTH_MARR_2"/>
    <property type="match status" value="1"/>
</dbReference>
<keyword evidence="1" id="KW-0805">Transcription regulation</keyword>
<sequence length="140" mass="16322">MQHDRHAARYVSKLSNKLRRRIDAFSTRGKMSGSQGRALHFLLAQQDDVFQKDIEDEFSLRPSSATELLKAMEREGLIRREPLPRDARRKRIVVTDKALAYKQAVMADILGLEAELTRDIPPEDLEVFFRVMEQMLRNMH</sequence>
<evidence type="ECO:0000256" key="3">
    <source>
        <dbReference type="ARBA" id="ARBA00023163"/>
    </source>
</evidence>
<dbReference type="Proteomes" id="UP000003438">
    <property type="component" value="Unassembled WGS sequence"/>
</dbReference>
<evidence type="ECO:0000313" key="6">
    <source>
        <dbReference type="Proteomes" id="UP000003438"/>
    </source>
</evidence>
<dbReference type="InterPro" id="IPR036388">
    <property type="entry name" value="WH-like_DNA-bd_sf"/>
</dbReference>
<reference evidence="5" key="1">
    <citation type="submission" date="2009-12" db="EMBL/GenBank/DDBJ databases">
        <authorList>
            <person name="Weinstock G."/>
            <person name="Sodergren E."/>
            <person name="Clifton S."/>
            <person name="Fulton L."/>
            <person name="Fulton B."/>
            <person name="Courtney L."/>
            <person name="Fronick C."/>
            <person name="Harrison M."/>
            <person name="Strong C."/>
            <person name="Farmer C."/>
            <person name="Delahaunty K."/>
            <person name="Markovic C."/>
            <person name="Hall O."/>
            <person name="Minx P."/>
            <person name="Tomlinson C."/>
            <person name="Mitreva M."/>
            <person name="Nelson J."/>
            <person name="Hou S."/>
            <person name="Wollam A."/>
            <person name="Pepin K.H."/>
            <person name="Johnson M."/>
            <person name="Bhonagiri V."/>
            <person name="Nash W.E."/>
            <person name="Warren W."/>
            <person name="Chinwalla A."/>
            <person name="Mardis E.R."/>
            <person name="Wilson R.K."/>
        </authorList>
    </citation>
    <scope>NUCLEOTIDE SEQUENCE [LARGE SCALE GENOMIC DNA]</scope>
    <source>
        <strain evidence="5">DSM 15176</strain>
    </source>
</reference>
<dbReference type="AlphaFoldDB" id="D1PS81"/>
<dbReference type="STRING" id="411471.SUBVAR_07264"/>
<dbReference type="SUPFAM" id="SSF46785">
    <property type="entry name" value="Winged helix' DNA-binding domain"/>
    <property type="match status" value="1"/>
</dbReference>
<dbReference type="eggNOG" id="COG1846">
    <property type="taxonomic scope" value="Bacteria"/>
</dbReference>
<comment type="caution">
    <text evidence="5">The sequence shown here is derived from an EMBL/GenBank/DDBJ whole genome shotgun (WGS) entry which is preliminary data.</text>
</comment>
<keyword evidence="2" id="KW-0238">DNA-binding</keyword>
<accession>D1PS81</accession>
<dbReference type="PANTHER" id="PTHR42756">
    <property type="entry name" value="TRANSCRIPTIONAL REGULATOR, MARR"/>
    <property type="match status" value="1"/>
</dbReference>
<dbReference type="GO" id="GO:0003700">
    <property type="term" value="F:DNA-binding transcription factor activity"/>
    <property type="evidence" value="ECO:0007669"/>
    <property type="project" value="InterPro"/>
</dbReference>
<evidence type="ECO:0000259" key="4">
    <source>
        <dbReference type="PROSITE" id="PS50995"/>
    </source>
</evidence>
<protein>
    <submittedName>
        <fullName evidence="5">Transcriptional regulator, MarR family</fullName>
    </submittedName>
</protein>
<evidence type="ECO:0000256" key="1">
    <source>
        <dbReference type="ARBA" id="ARBA00023015"/>
    </source>
</evidence>
<evidence type="ECO:0000313" key="5">
    <source>
        <dbReference type="EMBL" id="EFB74458.1"/>
    </source>
</evidence>
<dbReference type="PRINTS" id="PR00598">
    <property type="entry name" value="HTHMARR"/>
</dbReference>
<dbReference type="GO" id="GO:0003677">
    <property type="term" value="F:DNA binding"/>
    <property type="evidence" value="ECO:0007669"/>
    <property type="project" value="UniProtKB-KW"/>
</dbReference>
<proteinExistence type="predicted"/>
<evidence type="ECO:0000256" key="2">
    <source>
        <dbReference type="ARBA" id="ARBA00023125"/>
    </source>
</evidence>
<dbReference type="InterPro" id="IPR000835">
    <property type="entry name" value="HTH_MarR-typ"/>
</dbReference>
<dbReference type="InterPro" id="IPR036390">
    <property type="entry name" value="WH_DNA-bd_sf"/>
</dbReference>
<feature type="domain" description="HTH marR-type" evidence="4">
    <location>
        <begin position="4"/>
        <end position="137"/>
    </location>
</feature>
<dbReference type="Pfam" id="PF12802">
    <property type="entry name" value="MarR_2"/>
    <property type="match status" value="1"/>
</dbReference>
<organism evidence="5 6">
    <name type="scientific">Subdoligranulum variabile DSM 15176</name>
    <dbReference type="NCBI Taxonomy" id="411471"/>
    <lineage>
        <taxon>Bacteria</taxon>
        <taxon>Bacillati</taxon>
        <taxon>Bacillota</taxon>
        <taxon>Clostridia</taxon>
        <taxon>Eubacteriales</taxon>
        <taxon>Oscillospiraceae</taxon>
        <taxon>Subdoligranulum</taxon>
    </lineage>
</organism>
<dbReference type="EMBL" id="ACBY02000070">
    <property type="protein sequence ID" value="EFB74458.1"/>
    <property type="molecule type" value="Genomic_DNA"/>
</dbReference>
<dbReference type="RefSeq" id="WP_007048609.1">
    <property type="nucleotide sequence ID" value="NZ_GG704771.1"/>
</dbReference>